<dbReference type="STRING" id="1071382.H2ANY1"/>
<comment type="subunit">
    <text evidence="6">Heterotetramer composed of SEN2, SEN15, SEN34 and SEN54. Interacts directly with SEN15.</text>
</comment>
<evidence type="ECO:0000256" key="1">
    <source>
        <dbReference type="ARBA" id="ARBA00008078"/>
    </source>
</evidence>
<feature type="active site" evidence="9">
    <location>
        <position position="259"/>
    </location>
</feature>
<dbReference type="Gene3D" id="3.40.1350.10">
    <property type="match status" value="1"/>
</dbReference>
<dbReference type="eggNOG" id="KOG4133">
    <property type="taxonomic scope" value="Eukaryota"/>
</dbReference>
<accession>H2ANY1</accession>
<evidence type="ECO:0000256" key="7">
    <source>
        <dbReference type="ARBA" id="ARBA00070870"/>
    </source>
</evidence>
<dbReference type="FunFam" id="3.40.1350.10:FF:000008">
    <property type="entry name" value="tRNA-splicing endonuclease subunit Sen34"/>
    <property type="match status" value="1"/>
</dbReference>
<dbReference type="GO" id="GO:0000379">
    <property type="term" value="P:tRNA-type intron splice site recognition and cleavage"/>
    <property type="evidence" value="ECO:0007669"/>
    <property type="project" value="UniProtKB-UniRule"/>
</dbReference>
<dbReference type="EMBL" id="HE650821">
    <property type="protein sequence ID" value="CCF56081.1"/>
    <property type="molecule type" value="Genomic_DNA"/>
</dbReference>
<dbReference type="PANTHER" id="PTHR13070:SF0">
    <property type="entry name" value="TRNA-SPLICING ENDONUCLEASE SUBUNIT SEN34"/>
    <property type="match status" value="1"/>
</dbReference>
<evidence type="ECO:0000259" key="10">
    <source>
        <dbReference type="Pfam" id="PF01974"/>
    </source>
</evidence>
<evidence type="ECO:0000256" key="9">
    <source>
        <dbReference type="PIRSR" id="PIRSR017250-50"/>
    </source>
</evidence>
<dbReference type="RefSeq" id="XP_003955216.1">
    <property type="nucleotide sequence ID" value="XM_003955167.1"/>
</dbReference>
<dbReference type="CDD" id="cd22363">
    <property type="entry name" value="tRNA-intron_lyase_C"/>
    <property type="match status" value="1"/>
</dbReference>
<sequence length="300" mass="33876">MDGLKQKPVEIKVFVSEDANEVILSPLIFDIASIEAIRKIGITGTLSGTLPLATQQNLFLSVPLKLMVEEAIWLYINGCAKFSVMNGPISSRFSELLDSQSEQLEQESKLRLQKSFELQKKYKQEQHILKMKKLGIESRIDKGASESNALIESSLFVRTSDTSDLMNHFSNQQISGKIINYLVANYSSWDNYLLFQSLREQNYIMSPGARFGGKYIAYPGDPLNYHSHMTVRNALDYYNEPIDMLELACGARLGTTVKKLWVIGGVKHGNREKSDRTVQNLLLNKEDDVSFFSVEWAGFG</sequence>
<feature type="domain" description="tRNA intron endonuclease catalytic" evidence="10">
    <location>
        <begin position="189"/>
        <end position="269"/>
    </location>
</feature>
<dbReference type="GO" id="GO:0000213">
    <property type="term" value="F:tRNA-intron lyase activity"/>
    <property type="evidence" value="ECO:0007669"/>
    <property type="project" value="UniProtKB-UniRule"/>
</dbReference>
<dbReference type="FunCoup" id="H2ANY1">
    <property type="interactions" value="165"/>
</dbReference>
<name>H2ANY1_KAZAF</name>
<dbReference type="InParanoid" id="H2ANY1"/>
<dbReference type="InterPro" id="IPR011856">
    <property type="entry name" value="tRNA_endonuc-like_dom_sf"/>
</dbReference>
<dbReference type="PIRSF" id="PIRSF017250">
    <property type="entry name" value="tRNA_splic_SEN34"/>
    <property type="match status" value="1"/>
</dbReference>
<evidence type="ECO:0000313" key="12">
    <source>
        <dbReference type="EMBL" id="CCF56081.1"/>
    </source>
</evidence>
<dbReference type="PANTHER" id="PTHR13070">
    <property type="entry name" value="TRNA-SPLICING ENDONUCLEASE SUBUNIT SEN34-RELATED"/>
    <property type="match status" value="1"/>
</dbReference>
<gene>
    <name evidence="12" type="primary">KAFR0A06460</name>
    <name evidence="12" type="ORF">KAFR_0A06460</name>
</gene>
<dbReference type="AlphaFoldDB" id="H2ANY1"/>
<dbReference type="GO" id="GO:0000214">
    <property type="term" value="C:tRNA-intron endonuclease complex"/>
    <property type="evidence" value="ECO:0007669"/>
    <property type="project" value="UniProtKB-UniRule"/>
</dbReference>
<dbReference type="GO" id="GO:0003676">
    <property type="term" value="F:nucleic acid binding"/>
    <property type="evidence" value="ECO:0007669"/>
    <property type="project" value="InterPro"/>
</dbReference>
<dbReference type="GeneID" id="13886344"/>
<keyword evidence="3 8" id="KW-0819">tRNA processing</keyword>
<dbReference type="NCBIfam" id="TIGR00324">
    <property type="entry name" value="endA"/>
    <property type="match status" value="1"/>
</dbReference>
<feature type="domain" description="TSEN34 N-terminal" evidence="11">
    <location>
        <begin position="26"/>
        <end position="81"/>
    </location>
</feature>
<protein>
    <recommendedName>
        <fullName evidence="7 8">tRNA-splicing endonuclease subunit Sen34</fullName>
        <ecNumber evidence="2 8">4.6.1.16</ecNumber>
    </recommendedName>
</protein>
<dbReference type="Proteomes" id="UP000005220">
    <property type="component" value="Chromosome 1"/>
</dbReference>
<dbReference type="InterPro" id="IPR006676">
    <property type="entry name" value="tRNA_splic"/>
</dbReference>
<dbReference type="KEGG" id="kaf:KAFR_0A06460"/>
<organism evidence="12 13">
    <name type="scientific">Kazachstania africana (strain ATCC 22294 / BCRC 22015 / CBS 2517 / CECT 1963 / NBRC 1671 / NRRL Y-8276)</name>
    <name type="common">Yeast</name>
    <name type="synonym">Kluyveromyces africanus</name>
    <dbReference type="NCBI Taxonomy" id="1071382"/>
    <lineage>
        <taxon>Eukaryota</taxon>
        <taxon>Fungi</taxon>
        <taxon>Dikarya</taxon>
        <taxon>Ascomycota</taxon>
        <taxon>Saccharomycotina</taxon>
        <taxon>Saccharomycetes</taxon>
        <taxon>Saccharomycetales</taxon>
        <taxon>Saccharomycetaceae</taxon>
        <taxon>Kazachstania</taxon>
    </lineage>
</organism>
<feature type="active site" evidence="9">
    <location>
        <position position="218"/>
    </location>
</feature>
<dbReference type="InterPro" id="IPR059049">
    <property type="entry name" value="TSEN34_N"/>
</dbReference>
<evidence type="ECO:0000256" key="5">
    <source>
        <dbReference type="ARBA" id="ARBA00059865"/>
    </source>
</evidence>
<evidence type="ECO:0000256" key="6">
    <source>
        <dbReference type="ARBA" id="ARBA00062123"/>
    </source>
</evidence>
<evidence type="ECO:0000256" key="3">
    <source>
        <dbReference type="ARBA" id="ARBA00022694"/>
    </source>
</evidence>
<evidence type="ECO:0000256" key="8">
    <source>
        <dbReference type="PIRNR" id="PIRNR017250"/>
    </source>
</evidence>
<comment type="function">
    <text evidence="5">Constitutes one of the two catalytic subunit of the tRNA-splicing endonuclease complex, a complex responsible for identification and cleavage of the splice sites in pre-tRNA. It cleaves pre-tRNA at the 5'- and 3'-splice sites to release the intron. The products are an intron and two tRNA half-molecules bearing 2',3'-cyclic phosphate and 5'-OH termini. There are no conserved sequences at the splice sites, but the intron is invariably located at the same site in the gene, placing the splice sites an invariant distance from the constant structural features of the tRNA body. It probably carries the active site for 3'-splice site cleavage.</text>
</comment>
<evidence type="ECO:0000256" key="2">
    <source>
        <dbReference type="ARBA" id="ARBA00012573"/>
    </source>
</evidence>
<dbReference type="SUPFAM" id="SSF53032">
    <property type="entry name" value="tRNA-intron endonuclease catalytic domain-like"/>
    <property type="match status" value="1"/>
</dbReference>
<dbReference type="HOGENOM" id="CLU_049366_1_0_1"/>
<dbReference type="InterPro" id="IPR016690">
    <property type="entry name" value="TSEN34"/>
</dbReference>
<evidence type="ECO:0000259" key="11">
    <source>
        <dbReference type="Pfam" id="PF26577"/>
    </source>
</evidence>
<evidence type="ECO:0000313" key="13">
    <source>
        <dbReference type="Proteomes" id="UP000005220"/>
    </source>
</evidence>
<dbReference type="Pfam" id="PF26577">
    <property type="entry name" value="TSEN34_N"/>
    <property type="match status" value="1"/>
</dbReference>
<feature type="active site" evidence="9">
    <location>
        <position position="226"/>
    </location>
</feature>
<proteinExistence type="inferred from homology"/>
<evidence type="ECO:0000256" key="4">
    <source>
        <dbReference type="ARBA" id="ARBA00023239"/>
    </source>
</evidence>
<reference evidence="12 13" key="1">
    <citation type="journal article" date="2011" name="Proc. Natl. Acad. Sci. U.S.A.">
        <title>Evolutionary erosion of yeast sex chromosomes by mating-type switching accidents.</title>
        <authorList>
            <person name="Gordon J.L."/>
            <person name="Armisen D."/>
            <person name="Proux-Wera E."/>
            <person name="Oheigeartaigh S.S."/>
            <person name="Byrne K.P."/>
            <person name="Wolfe K.H."/>
        </authorList>
    </citation>
    <scope>NUCLEOTIDE SEQUENCE [LARGE SCALE GENOMIC DNA]</scope>
    <source>
        <strain evidence="13">ATCC 22294 / BCRC 22015 / CBS 2517 / CECT 1963 / NBRC 1671 / NRRL Y-8276</strain>
    </source>
</reference>
<dbReference type="OrthoDB" id="48041at2759"/>
<comment type="similarity">
    <text evidence="1 8">Belongs to the tRNA-intron endonuclease family.</text>
</comment>
<dbReference type="Pfam" id="PF01974">
    <property type="entry name" value="tRNA_int_endo"/>
    <property type="match status" value="1"/>
</dbReference>
<keyword evidence="4 8" id="KW-0456">Lyase</keyword>
<dbReference type="InterPro" id="IPR036167">
    <property type="entry name" value="tRNA_intron_Endo_cat-like_sf"/>
</dbReference>
<dbReference type="EC" id="4.6.1.16" evidence="2 8"/>
<keyword evidence="13" id="KW-1185">Reference proteome</keyword>
<dbReference type="InterPro" id="IPR006677">
    <property type="entry name" value="tRNA_intron_Endonuc_cat-like"/>
</dbReference>